<dbReference type="PANTHER" id="PTHR36792">
    <property type="entry name" value="EXPRESSED PROTEIN"/>
    <property type="match status" value="1"/>
</dbReference>
<feature type="region of interest" description="Disordered" evidence="1">
    <location>
        <begin position="71"/>
        <end position="100"/>
    </location>
</feature>
<dbReference type="PANTHER" id="PTHR36792:SF5">
    <property type="entry name" value="SEL1 REPEAT PROTEIN"/>
    <property type="match status" value="1"/>
</dbReference>
<evidence type="ECO:0000313" key="2">
    <source>
        <dbReference type="EMBL" id="WOL00652.1"/>
    </source>
</evidence>
<evidence type="ECO:0000256" key="1">
    <source>
        <dbReference type="SAM" id="MobiDB-lite"/>
    </source>
</evidence>
<dbReference type="InterPro" id="IPR011990">
    <property type="entry name" value="TPR-like_helical_dom_sf"/>
</dbReference>
<accession>A0AAQ3K2C9</accession>
<keyword evidence="3" id="KW-1185">Reference proteome</keyword>
<gene>
    <name evidence="2" type="ORF">Cni_G09365</name>
</gene>
<dbReference type="EMBL" id="CP136892">
    <property type="protein sequence ID" value="WOL00652.1"/>
    <property type="molecule type" value="Genomic_DNA"/>
</dbReference>
<protein>
    <submittedName>
        <fullName evidence="2">Uncharacterized protein</fullName>
    </submittedName>
</protein>
<evidence type="ECO:0000313" key="3">
    <source>
        <dbReference type="Proteomes" id="UP001327560"/>
    </source>
</evidence>
<organism evidence="2 3">
    <name type="scientific">Canna indica</name>
    <name type="common">Indian-shot</name>
    <dbReference type="NCBI Taxonomy" id="4628"/>
    <lineage>
        <taxon>Eukaryota</taxon>
        <taxon>Viridiplantae</taxon>
        <taxon>Streptophyta</taxon>
        <taxon>Embryophyta</taxon>
        <taxon>Tracheophyta</taxon>
        <taxon>Spermatophyta</taxon>
        <taxon>Magnoliopsida</taxon>
        <taxon>Liliopsida</taxon>
        <taxon>Zingiberales</taxon>
        <taxon>Cannaceae</taxon>
        <taxon>Canna</taxon>
    </lineage>
</organism>
<dbReference type="AlphaFoldDB" id="A0AAQ3K2C9"/>
<reference evidence="2 3" key="1">
    <citation type="submission" date="2023-10" db="EMBL/GenBank/DDBJ databases">
        <title>Chromosome-scale genome assembly provides insights into flower coloration mechanisms of Canna indica.</title>
        <authorList>
            <person name="Li C."/>
        </authorList>
    </citation>
    <scope>NUCLEOTIDE SEQUENCE [LARGE SCALE GENOMIC DNA]</scope>
    <source>
        <tissue evidence="2">Flower</tissue>
    </source>
</reference>
<dbReference type="SUPFAM" id="SSF81901">
    <property type="entry name" value="HCP-like"/>
    <property type="match status" value="1"/>
</dbReference>
<proteinExistence type="predicted"/>
<dbReference type="Proteomes" id="UP001327560">
    <property type="component" value="Chromosome 3"/>
</dbReference>
<dbReference type="Gene3D" id="1.25.40.10">
    <property type="entry name" value="Tetratricopeptide repeat domain"/>
    <property type="match status" value="1"/>
</dbReference>
<name>A0AAQ3K2C9_9LILI</name>
<sequence>MDGADRRKGRFPLREVVTECTRRWFQDALKEAMAGDAAMQVLVAQMYQSGYGTPKNEQKASTWISKASRYRASARRVSNKHPGFDASDSDSDDEKNNLNL</sequence>